<sequence length="193" mass="21570">MSLASALFSDSQARTLEWLFGQPDRAFHLNELRRLSGLGSASIQRELKRLVEAGLVRTERVGNLRRFQAAPDSPIYEELVALTRKTLGMAVRLHDALEPLESNLNLALIYGSVAKQTDTAHSDIDVLLVGEALTLSQVLERLLPVEQALGRRINPNLFTPREFAQRLQQPDSFVRRMLSQPTVVLYGSLPETP</sequence>
<organism evidence="2 3">
    <name type="scientific">Corticibacter populi</name>
    <dbReference type="NCBI Taxonomy" id="1550736"/>
    <lineage>
        <taxon>Bacteria</taxon>
        <taxon>Pseudomonadati</taxon>
        <taxon>Pseudomonadota</taxon>
        <taxon>Betaproteobacteria</taxon>
        <taxon>Burkholderiales</taxon>
        <taxon>Comamonadaceae</taxon>
        <taxon>Corticibacter</taxon>
    </lineage>
</organism>
<dbReference type="EMBL" id="RDQO01000004">
    <property type="protein sequence ID" value="RMX04908.1"/>
    <property type="molecule type" value="Genomic_DNA"/>
</dbReference>
<evidence type="ECO:0000313" key="2">
    <source>
        <dbReference type="EMBL" id="RMX04908.1"/>
    </source>
</evidence>
<feature type="domain" description="HTH marR-type" evidence="1">
    <location>
        <begin position="9"/>
        <end position="63"/>
    </location>
</feature>
<dbReference type="CDD" id="cd00090">
    <property type="entry name" value="HTH_ARSR"/>
    <property type="match status" value="1"/>
</dbReference>
<dbReference type="InterPro" id="IPR011991">
    <property type="entry name" value="ArsR-like_HTH"/>
</dbReference>
<dbReference type="GO" id="GO:0003700">
    <property type="term" value="F:DNA-binding transcription factor activity"/>
    <property type="evidence" value="ECO:0007669"/>
    <property type="project" value="InterPro"/>
</dbReference>
<name>A0A3M6QPC5_9BURK</name>
<evidence type="ECO:0000313" key="3">
    <source>
        <dbReference type="Proteomes" id="UP000278006"/>
    </source>
</evidence>
<dbReference type="AlphaFoldDB" id="A0A3M6QPC5"/>
<keyword evidence="3" id="KW-1185">Reference proteome</keyword>
<dbReference type="Gene3D" id="1.10.10.10">
    <property type="entry name" value="Winged helix-like DNA-binding domain superfamily/Winged helix DNA-binding domain"/>
    <property type="match status" value="1"/>
</dbReference>
<dbReference type="InterPro" id="IPR000835">
    <property type="entry name" value="HTH_MarR-typ"/>
</dbReference>
<reference evidence="2 3" key="1">
    <citation type="submission" date="2018-10" db="EMBL/GenBank/DDBJ databases">
        <title>Draft genome of Cortibacter populi DSM10536.</title>
        <authorList>
            <person name="Bernier A.-M."/>
            <person name="Bernard K."/>
        </authorList>
    </citation>
    <scope>NUCLEOTIDE SEQUENCE [LARGE SCALE GENOMIC DNA]</scope>
    <source>
        <strain evidence="2 3">DSM 105136</strain>
    </source>
</reference>
<accession>A0A3M6QPC5</accession>
<protein>
    <submittedName>
        <fullName evidence="2">MarR family transcriptional regulator</fullName>
    </submittedName>
</protein>
<dbReference type="InterPro" id="IPR043519">
    <property type="entry name" value="NT_sf"/>
</dbReference>
<dbReference type="CDD" id="cd05403">
    <property type="entry name" value="NT_KNTase_like"/>
    <property type="match status" value="1"/>
</dbReference>
<dbReference type="RefSeq" id="WP_122230277.1">
    <property type="nucleotide sequence ID" value="NZ_RDQO01000004.1"/>
</dbReference>
<dbReference type="Gene3D" id="3.30.460.10">
    <property type="entry name" value="Beta Polymerase, domain 2"/>
    <property type="match status" value="1"/>
</dbReference>
<gene>
    <name evidence="2" type="ORF">D8I35_13695</name>
</gene>
<dbReference type="OrthoDB" id="8223306at2"/>
<dbReference type="InterPro" id="IPR036390">
    <property type="entry name" value="WH_DNA-bd_sf"/>
</dbReference>
<dbReference type="SUPFAM" id="SSF81301">
    <property type="entry name" value="Nucleotidyltransferase"/>
    <property type="match status" value="1"/>
</dbReference>
<comment type="caution">
    <text evidence="2">The sequence shown here is derived from an EMBL/GenBank/DDBJ whole genome shotgun (WGS) entry which is preliminary data.</text>
</comment>
<dbReference type="Proteomes" id="UP000278006">
    <property type="component" value="Unassembled WGS sequence"/>
</dbReference>
<evidence type="ECO:0000259" key="1">
    <source>
        <dbReference type="Pfam" id="PF12802"/>
    </source>
</evidence>
<dbReference type="SUPFAM" id="SSF46785">
    <property type="entry name" value="Winged helix' DNA-binding domain"/>
    <property type="match status" value="1"/>
</dbReference>
<dbReference type="InterPro" id="IPR036388">
    <property type="entry name" value="WH-like_DNA-bd_sf"/>
</dbReference>
<dbReference type="Pfam" id="PF12802">
    <property type="entry name" value="MarR_2"/>
    <property type="match status" value="1"/>
</dbReference>
<proteinExistence type="predicted"/>